<protein>
    <recommendedName>
        <fullName evidence="5">Fam-b protein</fullName>
    </recommendedName>
</protein>
<keyword evidence="2" id="KW-0732">Signal</keyword>
<proteinExistence type="predicted"/>
<feature type="signal peptide" evidence="2">
    <location>
        <begin position="1"/>
        <end position="21"/>
    </location>
</feature>
<dbReference type="OMA" id="DQRNSHE"/>
<evidence type="ECO:0000313" key="3">
    <source>
        <dbReference type="EMBL" id="CRH02574.1"/>
    </source>
</evidence>
<dbReference type="KEGG" id="prel:PRELSG_1430600"/>
<feature type="coiled-coil region" evidence="1">
    <location>
        <begin position="122"/>
        <end position="178"/>
    </location>
</feature>
<name>A0A1J1HBV7_PLARL</name>
<keyword evidence="1" id="KW-0175">Coiled coil</keyword>
<evidence type="ECO:0008006" key="5">
    <source>
        <dbReference type="Google" id="ProtNLM"/>
    </source>
</evidence>
<evidence type="ECO:0000256" key="1">
    <source>
        <dbReference type="SAM" id="Coils"/>
    </source>
</evidence>
<dbReference type="VEuPathDB" id="PlasmoDB:PRELSG_1430600"/>
<gene>
    <name evidence="3" type="ORF">PRELSG_1430600</name>
</gene>
<feature type="chain" id="PRO_5012972623" description="Fam-b protein" evidence="2">
    <location>
        <begin position="22"/>
        <end position="196"/>
    </location>
</feature>
<dbReference type="GeneID" id="39738738"/>
<dbReference type="AlphaFoldDB" id="A0A1J1HBV7"/>
<sequence length="196" mass="23650">MFKINYVYLFIHFYLLVYIKCIVTDSCDKTNLHNCSSIYCSHNKLSNIYENSKYILTELENLLYDLRDEKNSHQLENELDKKLDFEIKFPISKDYDDLTYLTSDEESENESKYREPVPYITIDRLNEDLDDMEKSLLNYNINKIDNSANRPLQSDEEIDVALSRIHDFEEQQKNFKEEMSKYNFKRYLRSHIKENT</sequence>
<dbReference type="Proteomes" id="UP000220158">
    <property type="component" value="Chromosome 14"/>
</dbReference>
<reference evidence="3 4" key="1">
    <citation type="submission" date="2015-04" db="EMBL/GenBank/DDBJ databases">
        <authorList>
            <consortium name="Pathogen Informatics"/>
        </authorList>
    </citation>
    <scope>NUCLEOTIDE SEQUENCE [LARGE SCALE GENOMIC DNA]</scope>
    <source>
        <strain evidence="3 4">SGS1</strain>
    </source>
</reference>
<keyword evidence="4" id="KW-1185">Reference proteome</keyword>
<dbReference type="OrthoDB" id="371302at2759"/>
<accession>A0A1J1HBV7</accession>
<evidence type="ECO:0000256" key="2">
    <source>
        <dbReference type="SAM" id="SignalP"/>
    </source>
</evidence>
<dbReference type="EMBL" id="LN835309">
    <property type="protein sequence ID" value="CRH02574.1"/>
    <property type="molecule type" value="Genomic_DNA"/>
</dbReference>
<evidence type="ECO:0000313" key="4">
    <source>
        <dbReference type="Proteomes" id="UP000220158"/>
    </source>
</evidence>
<dbReference type="RefSeq" id="XP_028535094.1">
    <property type="nucleotide sequence ID" value="XM_028679374.1"/>
</dbReference>
<organism evidence="3 4">
    <name type="scientific">Plasmodium relictum</name>
    <dbReference type="NCBI Taxonomy" id="85471"/>
    <lineage>
        <taxon>Eukaryota</taxon>
        <taxon>Sar</taxon>
        <taxon>Alveolata</taxon>
        <taxon>Apicomplexa</taxon>
        <taxon>Aconoidasida</taxon>
        <taxon>Haemosporida</taxon>
        <taxon>Plasmodiidae</taxon>
        <taxon>Plasmodium</taxon>
        <taxon>Plasmodium (Haemamoeba)</taxon>
    </lineage>
</organism>